<accession>A0ABM0TLS8</accession>
<dbReference type="InterPro" id="IPR000504">
    <property type="entry name" value="RRM_dom"/>
</dbReference>
<dbReference type="InterPro" id="IPR012677">
    <property type="entry name" value="Nucleotide-bd_a/b_plait_sf"/>
</dbReference>
<evidence type="ECO:0000259" key="3">
    <source>
        <dbReference type="PROSITE" id="PS50102"/>
    </source>
</evidence>
<proteinExistence type="predicted"/>
<feature type="region of interest" description="Disordered" evidence="2">
    <location>
        <begin position="29"/>
        <end position="64"/>
    </location>
</feature>
<organism evidence="4 5">
    <name type="scientific">Camelina sativa</name>
    <name type="common">False flax</name>
    <name type="synonym">Myagrum sativum</name>
    <dbReference type="NCBI Taxonomy" id="90675"/>
    <lineage>
        <taxon>Eukaryota</taxon>
        <taxon>Viridiplantae</taxon>
        <taxon>Streptophyta</taxon>
        <taxon>Embryophyta</taxon>
        <taxon>Tracheophyta</taxon>
        <taxon>Spermatophyta</taxon>
        <taxon>Magnoliopsida</taxon>
        <taxon>eudicotyledons</taxon>
        <taxon>Gunneridae</taxon>
        <taxon>Pentapetalae</taxon>
        <taxon>rosids</taxon>
        <taxon>malvids</taxon>
        <taxon>Brassicales</taxon>
        <taxon>Brassicaceae</taxon>
        <taxon>Camelineae</taxon>
        <taxon>Camelina</taxon>
    </lineage>
</organism>
<dbReference type="GeneID" id="104712945"/>
<dbReference type="PROSITE" id="PS50102">
    <property type="entry name" value="RRM"/>
    <property type="match status" value="1"/>
</dbReference>
<evidence type="ECO:0000313" key="5">
    <source>
        <dbReference type="RefSeq" id="XP_010428251.1"/>
    </source>
</evidence>
<dbReference type="SUPFAM" id="SSF54928">
    <property type="entry name" value="RNA-binding domain, RBD"/>
    <property type="match status" value="1"/>
</dbReference>
<dbReference type="Gene3D" id="3.30.70.330">
    <property type="match status" value="1"/>
</dbReference>
<protein>
    <submittedName>
        <fullName evidence="5 6">Uncharacterized protein LOC104712945 isoform X1</fullName>
    </submittedName>
</protein>
<gene>
    <name evidence="5 6" type="primary">LOC104712945</name>
</gene>
<keyword evidence="1" id="KW-0694">RNA-binding</keyword>
<reference evidence="5 6" key="3">
    <citation type="submission" date="2025-05" db="UniProtKB">
        <authorList>
            <consortium name="RefSeq"/>
        </authorList>
    </citation>
    <scope>IDENTIFICATION</scope>
    <source>
        <tissue evidence="5 6">Leaf</tissue>
    </source>
</reference>
<evidence type="ECO:0000313" key="4">
    <source>
        <dbReference type="Proteomes" id="UP000694864"/>
    </source>
</evidence>
<evidence type="ECO:0000256" key="2">
    <source>
        <dbReference type="SAM" id="MobiDB-lite"/>
    </source>
</evidence>
<evidence type="ECO:0000256" key="1">
    <source>
        <dbReference type="PROSITE-ProRule" id="PRU00176"/>
    </source>
</evidence>
<dbReference type="RefSeq" id="XP_010428251.1">
    <property type="nucleotide sequence ID" value="XM_010429949.1"/>
</dbReference>
<dbReference type="RefSeq" id="XP_019085280.1">
    <property type="nucleotide sequence ID" value="XM_019229735.1"/>
</dbReference>
<sequence length="269" mass="31525">MDKGLKKCSTSTDVVSVHHVHKVTNPYQKANKRELDNLEIKEKRKKQKKHNEISEEMEKSEKQEIEKLRKSLKEMTETIKELRLIIQTSAKRSTPFRNRDVCNFGDKDHEGNNNRTLFCRGFDISVPRHEIKRALWKHFSSCGKVKRVYVPIECATGVALGFALIDMAKHSTRGLKLDGSVLGGRILCVKIGTSTMELYSLGRRFRGCKRCCHQRPSYESIVTYYDKKPWWLAPPIVGTRLSKIRRFTVVIDRFHKSRIDWQSRLYKWW</sequence>
<feature type="compositionally biased region" description="Basic and acidic residues" evidence="2">
    <location>
        <begin position="31"/>
        <end position="42"/>
    </location>
</feature>
<keyword evidence="4" id="KW-1185">Reference proteome</keyword>
<reference evidence="4" key="2">
    <citation type="journal article" date="2014" name="Nat. Commun.">
        <title>The emerging biofuel crop Camelina sativa retains a highly undifferentiated hexaploid genome structure.</title>
        <authorList>
            <person name="Kagale S."/>
            <person name="Koh C."/>
            <person name="Nixon J."/>
            <person name="Bollina V."/>
            <person name="Clarke W.E."/>
            <person name="Tuteja R."/>
            <person name="Spillane C."/>
            <person name="Robinson S.J."/>
            <person name="Links M.G."/>
            <person name="Clarke C."/>
            <person name="Higgins E.E."/>
            <person name="Huebert T."/>
            <person name="Sharpe A.G."/>
            <person name="Parkin I.A."/>
        </authorList>
    </citation>
    <scope>NUCLEOTIDE SEQUENCE [LARGE SCALE GENOMIC DNA]</scope>
    <source>
        <strain evidence="4">r\DH55</strain>
    </source>
</reference>
<feature type="domain" description="RRM" evidence="3">
    <location>
        <begin position="115"/>
        <end position="194"/>
    </location>
</feature>
<reference evidence="4" key="1">
    <citation type="journal article" date="1997" name="Nucleic Acids Res.">
        <title>tRNAscan-SE: a program for improved detection of transfer RNA genes in genomic sequence.</title>
        <authorList>
            <person name="Lowe T.M."/>
            <person name="Eddy S.R."/>
        </authorList>
    </citation>
    <scope>NUCLEOTIDE SEQUENCE [LARGE SCALE GENOMIC DNA]</scope>
    <source>
        <strain evidence="4">r\DH55</strain>
    </source>
</reference>
<dbReference type="InterPro" id="IPR035979">
    <property type="entry name" value="RBD_domain_sf"/>
</dbReference>
<evidence type="ECO:0000313" key="6">
    <source>
        <dbReference type="RefSeq" id="XP_019085280.1"/>
    </source>
</evidence>
<dbReference type="Proteomes" id="UP000694864">
    <property type="component" value="Chromosome 9"/>
</dbReference>
<name>A0ABM0TLS8_CAMSA</name>
<feature type="compositionally biased region" description="Basic and acidic residues" evidence="2">
    <location>
        <begin position="50"/>
        <end position="64"/>
    </location>
</feature>